<feature type="domain" description="RNase H type-1" evidence="1">
    <location>
        <begin position="104"/>
        <end position="184"/>
    </location>
</feature>
<dbReference type="SUPFAM" id="SSF53098">
    <property type="entry name" value="Ribonuclease H-like"/>
    <property type="match status" value="1"/>
</dbReference>
<dbReference type="InterPro" id="IPR012337">
    <property type="entry name" value="RNaseH-like_sf"/>
</dbReference>
<dbReference type="CDD" id="cd06222">
    <property type="entry name" value="RNase_H_like"/>
    <property type="match status" value="1"/>
</dbReference>
<keyword evidence="3" id="KW-1185">Reference proteome</keyword>
<evidence type="ECO:0000313" key="3">
    <source>
        <dbReference type="Proteomes" id="UP001153076"/>
    </source>
</evidence>
<dbReference type="InterPro" id="IPR044730">
    <property type="entry name" value="RNase_H-like_dom_plant"/>
</dbReference>
<dbReference type="InterPro" id="IPR053151">
    <property type="entry name" value="RNase_H-like"/>
</dbReference>
<dbReference type="GO" id="GO:0004523">
    <property type="term" value="F:RNA-DNA hybrid ribonuclease activity"/>
    <property type="evidence" value="ECO:0007669"/>
    <property type="project" value="InterPro"/>
</dbReference>
<dbReference type="AlphaFoldDB" id="A0A9Q1K506"/>
<organism evidence="2 3">
    <name type="scientific">Carnegiea gigantea</name>
    <dbReference type="NCBI Taxonomy" id="171969"/>
    <lineage>
        <taxon>Eukaryota</taxon>
        <taxon>Viridiplantae</taxon>
        <taxon>Streptophyta</taxon>
        <taxon>Embryophyta</taxon>
        <taxon>Tracheophyta</taxon>
        <taxon>Spermatophyta</taxon>
        <taxon>Magnoliopsida</taxon>
        <taxon>eudicotyledons</taxon>
        <taxon>Gunneridae</taxon>
        <taxon>Pentapetalae</taxon>
        <taxon>Caryophyllales</taxon>
        <taxon>Cactineae</taxon>
        <taxon>Cactaceae</taxon>
        <taxon>Cactoideae</taxon>
        <taxon>Echinocereeae</taxon>
        <taxon>Carnegiea</taxon>
    </lineage>
</organism>
<dbReference type="Gene3D" id="3.30.420.10">
    <property type="entry name" value="Ribonuclease H-like superfamily/Ribonuclease H"/>
    <property type="match status" value="1"/>
</dbReference>
<comment type="caution">
    <text evidence="2">The sequence shown here is derived from an EMBL/GenBank/DDBJ whole genome shotgun (WGS) entry which is preliminary data.</text>
</comment>
<dbReference type="GO" id="GO:0003676">
    <property type="term" value="F:nucleic acid binding"/>
    <property type="evidence" value="ECO:0007669"/>
    <property type="project" value="InterPro"/>
</dbReference>
<sequence length="186" mass="21236">MAMANHPPLLIFATKFVPAIELEKRVHKYWSNQGGWRWDEFANFLAHPILARIASFELLEERVGGNYHWIGDKDGKFRLQSAISIIHDEPATLGNLGIASRDDVLRGDHGEWIKGFTENFEKCTSVKVELRATLRGLKMVRDLGVKKIWLRVDSMIMVGMLRGNGSWNPVHKPLMTQCKQLIGRDD</sequence>
<evidence type="ECO:0000259" key="1">
    <source>
        <dbReference type="Pfam" id="PF13456"/>
    </source>
</evidence>
<dbReference type="Pfam" id="PF13456">
    <property type="entry name" value="RVT_3"/>
    <property type="match status" value="1"/>
</dbReference>
<accession>A0A9Q1K506</accession>
<evidence type="ECO:0000313" key="2">
    <source>
        <dbReference type="EMBL" id="KAJ8436883.1"/>
    </source>
</evidence>
<dbReference type="Proteomes" id="UP001153076">
    <property type="component" value="Unassembled WGS sequence"/>
</dbReference>
<dbReference type="InterPro" id="IPR036397">
    <property type="entry name" value="RNaseH_sf"/>
</dbReference>
<dbReference type="OrthoDB" id="1841727at2759"/>
<dbReference type="PANTHER" id="PTHR47723">
    <property type="entry name" value="OS05G0353850 PROTEIN"/>
    <property type="match status" value="1"/>
</dbReference>
<reference evidence="2" key="1">
    <citation type="submission" date="2022-04" db="EMBL/GenBank/DDBJ databases">
        <title>Carnegiea gigantea Genome sequencing and assembly v2.</title>
        <authorList>
            <person name="Copetti D."/>
            <person name="Sanderson M.J."/>
            <person name="Burquez A."/>
            <person name="Wojciechowski M.F."/>
        </authorList>
    </citation>
    <scope>NUCLEOTIDE SEQUENCE</scope>
    <source>
        <strain evidence="2">SGP5-SGP5p</strain>
        <tissue evidence="2">Aerial part</tissue>
    </source>
</reference>
<dbReference type="EMBL" id="JAKOGI010000324">
    <property type="protein sequence ID" value="KAJ8436883.1"/>
    <property type="molecule type" value="Genomic_DNA"/>
</dbReference>
<proteinExistence type="predicted"/>
<dbReference type="PANTHER" id="PTHR47723:SF19">
    <property type="entry name" value="POLYNUCLEOTIDYL TRANSFERASE, RIBONUCLEASE H-LIKE SUPERFAMILY PROTEIN"/>
    <property type="match status" value="1"/>
</dbReference>
<name>A0A9Q1K506_9CARY</name>
<gene>
    <name evidence="2" type="ORF">Cgig2_004378</name>
</gene>
<dbReference type="InterPro" id="IPR002156">
    <property type="entry name" value="RNaseH_domain"/>
</dbReference>
<protein>
    <recommendedName>
        <fullName evidence="1">RNase H type-1 domain-containing protein</fullName>
    </recommendedName>
</protein>